<reference evidence="6" key="1">
    <citation type="submission" date="2015-07" db="EMBL/GenBank/DDBJ databases">
        <title>Genome sequencing project for genomic taxonomy and phylogenomics of Bacillus-like bacteria.</title>
        <authorList>
            <person name="Liu B."/>
            <person name="Wang J."/>
            <person name="Zhu Y."/>
            <person name="Liu G."/>
            <person name="Chen Q."/>
            <person name="Chen Z."/>
            <person name="Lan J."/>
            <person name="Che J."/>
            <person name="Ge C."/>
            <person name="Shi H."/>
            <person name="Pan Z."/>
            <person name="Liu X."/>
        </authorList>
    </citation>
    <scope>NUCLEOTIDE SEQUENCE [LARGE SCALE GENOMIC DNA]</scope>
    <source>
        <strain evidence="6">DSM 9887</strain>
    </source>
</reference>
<dbReference type="AlphaFoldDB" id="A0A0K9Z0U9"/>
<dbReference type="PANTHER" id="PTHR42840">
    <property type="entry name" value="NAD(P)-BINDING ROSSMANN-FOLD SUPERFAMILY PROTEIN-RELATED"/>
    <property type="match status" value="1"/>
</dbReference>
<dbReference type="Proteomes" id="UP000319578">
    <property type="component" value="Unassembled WGS sequence"/>
</dbReference>
<protein>
    <recommendedName>
        <fullName evidence="3">GFO/IDH/MocA-like oxidoreductase domain-containing protein</fullName>
    </recommendedName>
</protein>
<dbReference type="GO" id="GO:0005737">
    <property type="term" value="C:cytoplasm"/>
    <property type="evidence" value="ECO:0007669"/>
    <property type="project" value="TreeGrafter"/>
</dbReference>
<comment type="caution">
    <text evidence="5">The sequence shown here is derived from an EMBL/GenBank/DDBJ whole genome shotgun (WGS) entry which is preliminary data.</text>
</comment>
<dbReference type="SUPFAM" id="SSF51735">
    <property type="entry name" value="NAD(P)-binding Rossmann-fold domains"/>
    <property type="match status" value="1"/>
</dbReference>
<evidence type="ECO:0000313" key="6">
    <source>
        <dbReference type="Proteomes" id="UP000036834"/>
    </source>
</evidence>
<dbReference type="PANTHER" id="PTHR42840:SF3">
    <property type="entry name" value="BINDING ROSSMANN FOLD OXIDOREDUCTASE, PUTATIVE (AFU_ORTHOLOGUE AFUA_2G10240)-RELATED"/>
    <property type="match status" value="1"/>
</dbReference>
<keyword evidence="2" id="KW-0560">Oxidoreductase</keyword>
<evidence type="ECO:0000256" key="2">
    <source>
        <dbReference type="ARBA" id="ARBA00023002"/>
    </source>
</evidence>
<dbReference type="EMBL" id="LGIQ01000002">
    <property type="protein sequence ID" value="KNB74482.1"/>
    <property type="molecule type" value="Genomic_DNA"/>
</dbReference>
<dbReference type="GO" id="GO:0006740">
    <property type="term" value="P:NADPH regeneration"/>
    <property type="evidence" value="ECO:0007669"/>
    <property type="project" value="TreeGrafter"/>
</dbReference>
<evidence type="ECO:0000313" key="5">
    <source>
        <dbReference type="EMBL" id="KNB74482.1"/>
    </source>
</evidence>
<name>A0A0K9Z0U9_9BACL</name>
<reference evidence="5" key="2">
    <citation type="submission" date="2015-07" db="EMBL/GenBank/DDBJ databases">
        <title>MeaNS - Measles Nucleotide Surveillance Program.</title>
        <authorList>
            <person name="Tran T."/>
            <person name="Druce J."/>
        </authorList>
    </citation>
    <scope>NUCLEOTIDE SEQUENCE</scope>
    <source>
        <strain evidence="5">DSM 9887</strain>
    </source>
</reference>
<accession>A0A0K9Z0U9</accession>
<organism evidence="5 6">
    <name type="scientific">Brevibacillus reuszeri</name>
    <dbReference type="NCBI Taxonomy" id="54915"/>
    <lineage>
        <taxon>Bacteria</taxon>
        <taxon>Bacillati</taxon>
        <taxon>Bacillota</taxon>
        <taxon>Bacilli</taxon>
        <taxon>Bacillales</taxon>
        <taxon>Paenibacillaceae</taxon>
        <taxon>Brevibacillus</taxon>
    </lineage>
</organism>
<evidence type="ECO:0000256" key="1">
    <source>
        <dbReference type="ARBA" id="ARBA00010928"/>
    </source>
</evidence>
<keyword evidence="7" id="KW-1185">Reference proteome</keyword>
<dbReference type="Gene3D" id="3.30.360.10">
    <property type="entry name" value="Dihydrodipicolinate Reductase, domain 2"/>
    <property type="match status" value="1"/>
</dbReference>
<proteinExistence type="inferred from homology"/>
<reference evidence="4 7" key="3">
    <citation type="submission" date="2019-06" db="EMBL/GenBank/DDBJ databases">
        <title>Whole genome shotgun sequence of Brevibacillus reuszeri NBRC 15719.</title>
        <authorList>
            <person name="Hosoyama A."/>
            <person name="Uohara A."/>
            <person name="Ohji S."/>
            <person name="Ichikawa N."/>
        </authorList>
    </citation>
    <scope>NUCLEOTIDE SEQUENCE [LARGE SCALE GENOMIC DNA]</scope>
    <source>
        <strain evidence="4 7">NBRC 15719</strain>
    </source>
</reference>
<sequence length="314" mass="35120">MVKVVVARPRETGDRYQEAWSKVRAAEVVGYADSLAILRELLHEKEVDVVDILSSAEESTEWIALAAKERKHVICGAGGQLGHIALRKAKELCEVREVQLVLGSSLRFSPEYVQAREQVRQGAIGKPGVIRVRRSAPAPEAGIAKGCIFHELGVAEFDWLRWTFGEVVRVMARRVKHTDEFGLEREYALVMLRMVDGTIAHVELSWAEASERAAFEITGDAGMIQHDSHDSQPILWQTNKRLDQKVPCWERFAHLAQIERERSFREQVVSCLSTHEALAITPEDILQAQKIAQATRQSAESGQPVQLIDGGDSI</sequence>
<evidence type="ECO:0000259" key="3">
    <source>
        <dbReference type="Pfam" id="PF22725"/>
    </source>
</evidence>
<dbReference type="Gene3D" id="3.40.50.720">
    <property type="entry name" value="NAD(P)-binding Rossmann-like Domain"/>
    <property type="match status" value="1"/>
</dbReference>
<dbReference type="SUPFAM" id="SSF55347">
    <property type="entry name" value="Glyceraldehyde-3-phosphate dehydrogenase-like, C-terminal domain"/>
    <property type="match status" value="1"/>
</dbReference>
<dbReference type="InterPro" id="IPR036291">
    <property type="entry name" value="NAD(P)-bd_dom_sf"/>
</dbReference>
<comment type="similarity">
    <text evidence="1">Belongs to the Gfo/Idh/MocA family.</text>
</comment>
<dbReference type="Pfam" id="PF22725">
    <property type="entry name" value="GFO_IDH_MocA_C3"/>
    <property type="match status" value="1"/>
</dbReference>
<dbReference type="Proteomes" id="UP000036834">
    <property type="component" value="Unassembled WGS sequence"/>
</dbReference>
<evidence type="ECO:0000313" key="4">
    <source>
        <dbReference type="EMBL" id="GED67899.1"/>
    </source>
</evidence>
<feature type="domain" description="GFO/IDH/MocA-like oxidoreductase" evidence="3">
    <location>
        <begin position="112"/>
        <end position="224"/>
    </location>
</feature>
<dbReference type="InterPro" id="IPR055170">
    <property type="entry name" value="GFO_IDH_MocA-like_dom"/>
</dbReference>
<evidence type="ECO:0000313" key="7">
    <source>
        <dbReference type="Proteomes" id="UP000319578"/>
    </source>
</evidence>
<dbReference type="OrthoDB" id="9815825at2"/>
<dbReference type="EMBL" id="BJON01000006">
    <property type="protein sequence ID" value="GED67899.1"/>
    <property type="molecule type" value="Genomic_DNA"/>
</dbReference>
<dbReference type="STRING" id="54915.ADS79_01975"/>
<gene>
    <name evidence="5" type="ORF">ADS79_01975</name>
    <name evidence="4" type="ORF">BRE01_16010</name>
</gene>
<dbReference type="PATRIC" id="fig|54915.3.peg.5550"/>
<dbReference type="GO" id="GO:0016491">
    <property type="term" value="F:oxidoreductase activity"/>
    <property type="evidence" value="ECO:0007669"/>
    <property type="project" value="UniProtKB-KW"/>
</dbReference>
<dbReference type="RefSeq" id="WP_049736726.1">
    <property type="nucleotide sequence ID" value="NZ_BJON01000006.1"/>
</dbReference>